<dbReference type="InterPro" id="IPR013325">
    <property type="entry name" value="RNA_pol_sigma_r2"/>
</dbReference>
<evidence type="ECO:0000256" key="4">
    <source>
        <dbReference type="ARBA" id="ARBA00023163"/>
    </source>
</evidence>
<dbReference type="PANTHER" id="PTHR47756">
    <property type="entry name" value="BLL6612 PROTEIN-RELATED"/>
    <property type="match status" value="1"/>
</dbReference>
<evidence type="ECO:0000256" key="1">
    <source>
        <dbReference type="ARBA" id="ARBA00010641"/>
    </source>
</evidence>
<sequence length="420" mass="45796">MTGTDALLAAHRAIEAVWRIESARLVAGLARIVDDVGLAEELAQDALLIALEQWPEAGVPAQPGAWLMATAKHRAIDHLRRRSSYERKLQEIGRDMESRPQPDPDADLDDHIRDDMLRLVFTACHPTLTTEARVALTLRLLGGLTTGEIARAFLATEPTVAQRIVRAKRTLAAKGVRFTMPAPGDLAERLASVLEVVYLIFNEGYSATAGADWTRPDLCHEALRLGRLLTGLLPGEPEVHGLAALMELQASRLRARTGPDGAPVLLPDQDRRLWDRLLIRRGLEALERAESLGGSFGPYALQAAIAACHARATRPEDTDWERVAALYRVLAHVSPSPVVELNRAVAVAMAGDPARGLEIADAVGDDKALRDYPQLPAVRGDLLARLGRTDEARREFERAAALTGNERQRALFLARAAGCE</sequence>
<dbReference type="RefSeq" id="WP_142623489.1">
    <property type="nucleotide sequence ID" value="NZ_VIRM01000045.1"/>
</dbReference>
<dbReference type="InterPro" id="IPR046531">
    <property type="entry name" value="DUF6596"/>
</dbReference>
<dbReference type="EMBL" id="VIRM01000045">
    <property type="protein sequence ID" value="TQS17503.1"/>
    <property type="molecule type" value="Genomic_DNA"/>
</dbReference>
<comment type="similarity">
    <text evidence="1">Belongs to the sigma-70 factor family. ECF subfamily.</text>
</comment>
<dbReference type="GO" id="GO:0016987">
    <property type="term" value="F:sigma factor activity"/>
    <property type="evidence" value="ECO:0007669"/>
    <property type="project" value="UniProtKB-KW"/>
</dbReference>
<dbReference type="GO" id="GO:0003677">
    <property type="term" value="F:DNA binding"/>
    <property type="evidence" value="ECO:0007669"/>
    <property type="project" value="InterPro"/>
</dbReference>
<evidence type="ECO:0000256" key="3">
    <source>
        <dbReference type="ARBA" id="ARBA00023082"/>
    </source>
</evidence>
<dbReference type="InterPro" id="IPR036388">
    <property type="entry name" value="WH-like_DNA-bd_sf"/>
</dbReference>
<dbReference type="InterPro" id="IPR014284">
    <property type="entry name" value="RNA_pol_sigma-70_dom"/>
</dbReference>
<dbReference type="Pfam" id="PF20239">
    <property type="entry name" value="DUF6596"/>
    <property type="match status" value="1"/>
</dbReference>
<evidence type="ECO:0000259" key="5">
    <source>
        <dbReference type="Pfam" id="PF04542"/>
    </source>
</evidence>
<dbReference type="InterPro" id="IPR013249">
    <property type="entry name" value="RNA_pol_sigma70_r4_t2"/>
</dbReference>
<comment type="caution">
    <text evidence="8">The sequence shown here is derived from an EMBL/GenBank/DDBJ whole genome shotgun (WGS) entry which is preliminary data.</text>
</comment>
<dbReference type="PANTHER" id="PTHR47756:SF1">
    <property type="entry name" value="BLL0085 PROTEIN"/>
    <property type="match status" value="1"/>
</dbReference>
<organism evidence="8 9">
    <name type="scientific">Microbispora hainanensis</name>
    <dbReference type="NCBI Taxonomy" id="568844"/>
    <lineage>
        <taxon>Bacteria</taxon>
        <taxon>Bacillati</taxon>
        <taxon>Actinomycetota</taxon>
        <taxon>Actinomycetes</taxon>
        <taxon>Streptosporangiales</taxon>
        <taxon>Streptosporangiaceae</taxon>
        <taxon>Microbispora</taxon>
    </lineage>
</organism>
<feature type="domain" description="RNA polymerase sigma-70 region 2" evidence="5">
    <location>
        <begin position="24"/>
        <end position="83"/>
    </location>
</feature>
<dbReference type="InterPro" id="IPR007627">
    <property type="entry name" value="RNA_pol_sigma70_r2"/>
</dbReference>
<dbReference type="AlphaFoldDB" id="A0A544YL57"/>
<dbReference type="NCBIfam" id="TIGR02937">
    <property type="entry name" value="sigma70-ECF"/>
    <property type="match status" value="1"/>
</dbReference>
<evidence type="ECO:0000259" key="6">
    <source>
        <dbReference type="Pfam" id="PF08281"/>
    </source>
</evidence>
<dbReference type="SUPFAM" id="SSF88946">
    <property type="entry name" value="Sigma2 domain of RNA polymerase sigma factors"/>
    <property type="match status" value="1"/>
</dbReference>
<accession>A0A544YL57</accession>
<dbReference type="Gene3D" id="1.10.10.10">
    <property type="entry name" value="Winged helix-like DNA-binding domain superfamily/Winged helix DNA-binding domain"/>
    <property type="match status" value="1"/>
</dbReference>
<evidence type="ECO:0000256" key="2">
    <source>
        <dbReference type="ARBA" id="ARBA00023015"/>
    </source>
</evidence>
<dbReference type="SUPFAM" id="SSF88659">
    <property type="entry name" value="Sigma3 and sigma4 domains of RNA polymerase sigma factors"/>
    <property type="match status" value="1"/>
</dbReference>
<name>A0A544YL57_9ACTN</name>
<feature type="domain" description="RNA polymerase sigma factor 70 region 4 type 2" evidence="6">
    <location>
        <begin position="121"/>
        <end position="171"/>
    </location>
</feature>
<dbReference type="Proteomes" id="UP000316541">
    <property type="component" value="Unassembled WGS sequence"/>
</dbReference>
<keyword evidence="3" id="KW-0731">Sigma factor</keyword>
<protein>
    <submittedName>
        <fullName evidence="8">RNA polymerase sigma factor</fullName>
    </submittedName>
</protein>
<evidence type="ECO:0000259" key="7">
    <source>
        <dbReference type="Pfam" id="PF20239"/>
    </source>
</evidence>
<gene>
    <name evidence="8" type="ORF">FLX08_29275</name>
</gene>
<dbReference type="Pfam" id="PF04542">
    <property type="entry name" value="Sigma70_r2"/>
    <property type="match status" value="1"/>
</dbReference>
<keyword evidence="2" id="KW-0805">Transcription regulation</keyword>
<evidence type="ECO:0000313" key="8">
    <source>
        <dbReference type="EMBL" id="TQS17503.1"/>
    </source>
</evidence>
<keyword evidence="4" id="KW-0804">Transcription</keyword>
<dbReference type="GO" id="GO:0006352">
    <property type="term" value="P:DNA-templated transcription initiation"/>
    <property type="evidence" value="ECO:0007669"/>
    <property type="project" value="InterPro"/>
</dbReference>
<dbReference type="Gene3D" id="1.10.1740.10">
    <property type="match status" value="1"/>
</dbReference>
<reference evidence="8 9" key="1">
    <citation type="submission" date="2019-07" db="EMBL/GenBank/DDBJ databases">
        <title>Microbispora hainanensis DSM 45428.</title>
        <authorList>
            <person name="Thawai C."/>
        </authorList>
    </citation>
    <scope>NUCLEOTIDE SEQUENCE [LARGE SCALE GENOMIC DNA]</scope>
    <source>
        <strain evidence="8 9">DSM 45428</strain>
    </source>
</reference>
<proteinExistence type="inferred from homology"/>
<evidence type="ECO:0000313" key="9">
    <source>
        <dbReference type="Proteomes" id="UP000316541"/>
    </source>
</evidence>
<dbReference type="InterPro" id="IPR013324">
    <property type="entry name" value="RNA_pol_sigma_r3/r4-like"/>
</dbReference>
<feature type="domain" description="DUF6596" evidence="7">
    <location>
        <begin position="189"/>
        <end position="289"/>
    </location>
</feature>
<dbReference type="Pfam" id="PF08281">
    <property type="entry name" value="Sigma70_r4_2"/>
    <property type="match status" value="1"/>
</dbReference>